<feature type="compositionally biased region" description="Polar residues" evidence="14">
    <location>
        <begin position="311"/>
        <end position="324"/>
    </location>
</feature>
<keyword evidence="2" id="KW-0488">Methylation</keyword>
<dbReference type="InterPro" id="IPR012677">
    <property type="entry name" value="Nucleotide-bd_a/b_plait_sf"/>
</dbReference>
<accession>A0A8W8MK82</accession>
<feature type="compositionally biased region" description="Polar residues" evidence="14">
    <location>
        <begin position="171"/>
        <end position="188"/>
    </location>
</feature>
<evidence type="ECO:0000259" key="15">
    <source>
        <dbReference type="PROSITE" id="PS50102"/>
    </source>
</evidence>
<evidence type="ECO:0000256" key="3">
    <source>
        <dbReference type="ARBA" id="ARBA00022491"/>
    </source>
</evidence>
<feature type="compositionally biased region" description="Basic and acidic residues" evidence="14">
    <location>
        <begin position="485"/>
        <end position="541"/>
    </location>
</feature>
<organism evidence="17 18">
    <name type="scientific">Magallana gigas</name>
    <name type="common">Pacific oyster</name>
    <name type="synonym">Crassostrea gigas</name>
    <dbReference type="NCBI Taxonomy" id="29159"/>
    <lineage>
        <taxon>Eukaryota</taxon>
        <taxon>Metazoa</taxon>
        <taxon>Spiralia</taxon>
        <taxon>Lophotrochozoa</taxon>
        <taxon>Mollusca</taxon>
        <taxon>Bivalvia</taxon>
        <taxon>Autobranchia</taxon>
        <taxon>Pteriomorphia</taxon>
        <taxon>Ostreida</taxon>
        <taxon>Ostreoidea</taxon>
        <taxon>Ostreidae</taxon>
        <taxon>Magallana</taxon>
    </lineage>
</organism>
<evidence type="ECO:0000256" key="4">
    <source>
        <dbReference type="ARBA" id="ARBA00022499"/>
    </source>
</evidence>
<dbReference type="GO" id="GO:0003723">
    <property type="term" value="F:RNA binding"/>
    <property type="evidence" value="ECO:0007669"/>
    <property type="project" value="UniProtKB-UniRule"/>
</dbReference>
<evidence type="ECO:0000256" key="12">
    <source>
        <dbReference type="ARBA" id="ARBA00023242"/>
    </source>
</evidence>
<keyword evidence="8" id="KW-0007">Acetylation</keyword>
<dbReference type="SMART" id="SM00513">
    <property type="entry name" value="SAP"/>
    <property type="match status" value="1"/>
</dbReference>
<dbReference type="EnsemblMetazoa" id="G3361.9">
    <property type="protein sequence ID" value="G3361.9:cds"/>
    <property type="gene ID" value="G3361"/>
</dbReference>
<feature type="compositionally biased region" description="Basic and acidic residues" evidence="14">
    <location>
        <begin position="595"/>
        <end position="653"/>
    </location>
</feature>
<feature type="region of interest" description="Disordered" evidence="14">
    <location>
        <begin position="461"/>
        <end position="653"/>
    </location>
</feature>
<dbReference type="PROSITE" id="PS50800">
    <property type="entry name" value="SAP"/>
    <property type="match status" value="1"/>
</dbReference>
<feature type="compositionally biased region" description="Polar residues" evidence="14">
    <location>
        <begin position="201"/>
        <end position="239"/>
    </location>
</feature>
<comment type="subcellular location">
    <subcellularLocation>
        <location evidence="1">Nucleus</location>
    </subcellularLocation>
</comment>
<evidence type="ECO:0000256" key="14">
    <source>
        <dbReference type="SAM" id="MobiDB-lite"/>
    </source>
</evidence>
<feature type="region of interest" description="Disordered" evidence="14">
    <location>
        <begin position="166"/>
        <end position="396"/>
    </location>
</feature>
<keyword evidence="9" id="KW-0805">Transcription regulation</keyword>
<evidence type="ECO:0008006" key="19">
    <source>
        <dbReference type="Google" id="ProtNLM"/>
    </source>
</evidence>
<feature type="compositionally biased region" description="Basic and acidic residues" evidence="14">
    <location>
        <begin position="128"/>
        <end position="152"/>
    </location>
</feature>
<evidence type="ECO:0000256" key="2">
    <source>
        <dbReference type="ARBA" id="ARBA00022481"/>
    </source>
</evidence>
<dbReference type="PROSITE" id="PS50102">
    <property type="entry name" value="RRM"/>
    <property type="match status" value="1"/>
</dbReference>
<feature type="compositionally biased region" description="Acidic residues" evidence="14">
    <location>
        <begin position="118"/>
        <end position="127"/>
    </location>
</feature>
<keyword evidence="11" id="KW-0804">Transcription</keyword>
<keyword evidence="6" id="KW-0832">Ubl conjugation</keyword>
<dbReference type="AlphaFoldDB" id="A0A8W8MK82"/>
<dbReference type="InterPro" id="IPR035979">
    <property type="entry name" value="RBD_domain_sf"/>
</dbReference>
<evidence type="ECO:0000256" key="6">
    <source>
        <dbReference type="ARBA" id="ARBA00022843"/>
    </source>
</evidence>
<dbReference type="SUPFAM" id="SSF54928">
    <property type="entry name" value="RNA-binding domain, RBD"/>
    <property type="match status" value="1"/>
</dbReference>
<proteinExistence type="predicted"/>
<dbReference type="Proteomes" id="UP000005408">
    <property type="component" value="Unassembled WGS sequence"/>
</dbReference>
<feature type="compositionally biased region" description="Basic and acidic residues" evidence="14">
    <location>
        <begin position="43"/>
        <end position="52"/>
    </location>
</feature>
<evidence type="ECO:0000256" key="13">
    <source>
        <dbReference type="PROSITE-ProRule" id="PRU00176"/>
    </source>
</evidence>
<evidence type="ECO:0000256" key="1">
    <source>
        <dbReference type="ARBA" id="ARBA00004123"/>
    </source>
</evidence>
<dbReference type="GO" id="GO:0006357">
    <property type="term" value="P:regulation of transcription by RNA polymerase II"/>
    <property type="evidence" value="ECO:0007669"/>
    <property type="project" value="TreeGrafter"/>
</dbReference>
<keyword evidence="10" id="KW-0238">DNA-binding</keyword>
<dbReference type="Gene3D" id="1.10.720.30">
    <property type="entry name" value="SAP domain"/>
    <property type="match status" value="1"/>
</dbReference>
<evidence type="ECO:0000313" key="18">
    <source>
        <dbReference type="Proteomes" id="UP000005408"/>
    </source>
</evidence>
<feature type="region of interest" description="Disordered" evidence="14">
    <location>
        <begin position="43"/>
        <end position="152"/>
    </location>
</feature>
<evidence type="ECO:0000259" key="16">
    <source>
        <dbReference type="PROSITE" id="PS50800"/>
    </source>
</evidence>
<feature type="compositionally biased region" description="Basic and acidic residues" evidence="14">
    <location>
        <begin position="325"/>
        <end position="337"/>
    </location>
</feature>
<keyword evidence="7 13" id="KW-0694">RNA-binding</keyword>
<evidence type="ECO:0000313" key="17">
    <source>
        <dbReference type="EnsemblMetazoa" id="G3361.9:cds"/>
    </source>
</evidence>
<feature type="compositionally biased region" description="Basic and acidic residues" evidence="14">
    <location>
        <begin position="70"/>
        <end position="84"/>
    </location>
</feature>
<dbReference type="PANTHER" id="PTHR15683:SF8">
    <property type="entry name" value="SCAFFOLD ATTACHMENT FACTOR B, ISOFORM B"/>
    <property type="match status" value="1"/>
</dbReference>
<dbReference type="InterPro" id="IPR036361">
    <property type="entry name" value="SAP_dom_sf"/>
</dbReference>
<keyword evidence="12" id="KW-0539">Nucleus</keyword>
<dbReference type="CDD" id="cd12679">
    <property type="entry name" value="RRM_SAFB1_SAFB2"/>
    <property type="match status" value="1"/>
</dbReference>
<feature type="region of interest" description="Disordered" evidence="14">
    <location>
        <begin position="721"/>
        <end position="977"/>
    </location>
</feature>
<keyword evidence="18" id="KW-1185">Reference proteome</keyword>
<keyword evidence="5" id="KW-0597">Phosphoprotein</keyword>
<feature type="compositionally biased region" description="Basic and acidic residues" evidence="14">
    <location>
        <begin position="548"/>
        <end position="588"/>
    </location>
</feature>
<feature type="domain" description="RRM" evidence="15">
    <location>
        <begin position="387"/>
        <end position="465"/>
    </location>
</feature>
<dbReference type="SMART" id="SM00360">
    <property type="entry name" value="RRM"/>
    <property type="match status" value="1"/>
</dbReference>
<dbReference type="PANTHER" id="PTHR15683">
    <property type="entry name" value="SCAFFOLD ATTACHMENT FACTOR B-RELATED"/>
    <property type="match status" value="1"/>
</dbReference>
<feature type="compositionally biased region" description="Basic and acidic residues" evidence="14">
    <location>
        <begin position="760"/>
        <end position="882"/>
    </location>
</feature>
<dbReference type="Pfam" id="PF02037">
    <property type="entry name" value="SAP"/>
    <property type="match status" value="1"/>
</dbReference>
<dbReference type="InterPro" id="IPR000504">
    <property type="entry name" value="RRM_dom"/>
</dbReference>
<feature type="compositionally biased region" description="Basic and acidic residues" evidence="14">
    <location>
        <begin position="358"/>
        <end position="382"/>
    </location>
</feature>
<dbReference type="Gene3D" id="3.30.70.330">
    <property type="match status" value="1"/>
</dbReference>
<evidence type="ECO:0000256" key="8">
    <source>
        <dbReference type="ARBA" id="ARBA00022990"/>
    </source>
</evidence>
<feature type="compositionally biased region" description="Polar residues" evidence="14">
    <location>
        <begin position="932"/>
        <end position="970"/>
    </location>
</feature>
<protein>
    <recommendedName>
        <fullName evidence="19">SAFB-like transcription modulator</fullName>
    </recommendedName>
</protein>
<dbReference type="Pfam" id="PF00076">
    <property type="entry name" value="RRM_1"/>
    <property type="match status" value="1"/>
</dbReference>
<name>A0A8W8MK82_MAGGI</name>
<evidence type="ECO:0000256" key="5">
    <source>
        <dbReference type="ARBA" id="ARBA00022553"/>
    </source>
</evidence>
<feature type="compositionally biased region" description="Low complexity" evidence="14">
    <location>
        <begin position="338"/>
        <end position="356"/>
    </location>
</feature>
<dbReference type="GO" id="GO:0050684">
    <property type="term" value="P:regulation of mRNA processing"/>
    <property type="evidence" value="ECO:0007669"/>
    <property type="project" value="TreeGrafter"/>
</dbReference>
<reference evidence="17" key="1">
    <citation type="submission" date="2022-08" db="UniProtKB">
        <authorList>
            <consortium name="EnsemblMetazoa"/>
        </authorList>
    </citation>
    <scope>IDENTIFICATION</scope>
    <source>
        <strain evidence="17">05x7-T-G4-1.051#20</strain>
    </source>
</reference>
<dbReference type="GO" id="GO:0005634">
    <property type="term" value="C:nucleus"/>
    <property type="evidence" value="ECO:0007669"/>
    <property type="project" value="UniProtKB-SubCell"/>
</dbReference>
<feature type="domain" description="SAP" evidence="16">
    <location>
        <begin position="10"/>
        <end position="44"/>
    </location>
</feature>
<dbReference type="EnsemblMetazoa" id="G3361.5">
    <property type="protein sequence ID" value="G3361.5:cds"/>
    <property type="gene ID" value="G3361"/>
</dbReference>
<evidence type="ECO:0000256" key="10">
    <source>
        <dbReference type="ARBA" id="ARBA00023125"/>
    </source>
</evidence>
<evidence type="ECO:0000256" key="11">
    <source>
        <dbReference type="ARBA" id="ARBA00023163"/>
    </source>
</evidence>
<dbReference type="SUPFAM" id="SSF68906">
    <property type="entry name" value="SAP domain"/>
    <property type="match status" value="1"/>
</dbReference>
<keyword evidence="3" id="KW-0678">Repressor</keyword>
<dbReference type="InterPro" id="IPR003034">
    <property type="entry name" value="SAP_dom"/>
</dbReference>
<evidence type="ECO:0000256" key="9">
    <source>
        <dbReference type="ARBA" id="ARBA00023015"/>
    </source>
</evidence>
<sequence>MAAEGASRKLADLRVVDLRQELEKRGLDKTGVKAVLTERLQKALEEEGHNPEEFNFESANTPKKGIASKANDKSEGKDETREKDGDEEEMEDSLLTSEDDKQENGDDAVIDDAKLLEDAPDTTEAMETDVKPTSEQSEVKQEAEKVEKNVMHVDQTEISINVTVTKGDISVETSQTTDNKASAQSTPSLDVAIKTEAQEVPSKSSVPSNELGNNETTPSGVKQETSQQPESKESVTSSVGEAMQEDGKADPDTTSAQNPEEPEPLDVHVDDTQNDLDSDILETRTSKAGGKAAAATGNEAMDTSGGERVPESSTVASSNGNKDSSGPEKADTSKTTEADSTLSSSATTTTAATTTARPAEKTDDNKSKSTDTKDQKKDDKGKSTSGRNLWVSGLSSSTRATDLKSLFSKYGKVVGAKVVTNAKSPGSRCYGFVTMSTADEASKCIQHLHRTELHGKMISVERAKNEPGAQAKSMAGTPGPASRGVKAEDRKAPPVKRDDRGKRDEKKTADKKDNKKDEKKDDKTPTKKEEKKEPVKKDAHTVRKTTPKKTDDKPRTVVMDKEKGEPVVVIKEEESKETKEMAPSERAKSITSSHSKSEPKKEEKKDVLSFDKIKEERERERLRQRERRMREEERKRRWEIEQEKKRQRDVHMKQRAEAIRLAREREKLRRDRDQLEKEKLELQRLEKLRLEQLERDRLEREREDKRRLEQLRLEAEQMRRMAMKRPYDSRGGREEFWTEAKRPAVTETRFAANSTFTSDRLYDDSRDNRMSDRSETTAFDRKVERYDRREDRSMDSRDNRTDRSFGDRRDRDNFSRDSRPERRSTERFERERDRSNARDDRRDSFQRDRSDRRDDRDSDRRGARTPPRDSRSEWKSERERQGGNDTRMVVRGTSSGRDNWQGGGTGSSLQDDRNRSRVGITHNPGPGLLGSAPSSQRNWGSSSDRSKVESSWSASRQQIDSRSSGSQPQDRWTGGSLGLQADTRQQAFGTQMASGLLAAGVPNMLLTSVPQAAGMVLTNTSLTRGQTEPRFDAYKSMQTQFRRY</sequence>
<dbReference type="GO" id="GO:0043565">
    <property type="term" value="F:sequence-specific DNA binding"/>
    <property type="evidence" value="ECO:0007669"/>
    <property type="project" value="TreeGrafter"/>
</dbReference>
<keyword evidence="4" id="KW-1017">Isopeptide bond</keyword>
<evidence type="ECO:0000256" key="7">
    <source>
        <dbReference type="ARBA" id="ARBA00022884"/>
    </source>
</evidence>
<dbReference type="InterPro" id="IPR051738">
    <property type="entry name" value="SAF_Modulators"/>
</dbReference>
<dbReference type="InterPro" id="IPR034781">
    <property type="entry name" value="SAFB1_2_RBD"/>
</dbReference>
<feature type="compositionally biased region" description="Basic and acidic residues" evidence="14">
    <location>
        <begin position="721"/>
        <end position="744"/>
    </location>
</feature>